<protein>
    <submittedName>
        <fullName evidence="1">Uncharacterized protein</fullName>
    </submittedName>
</protein>
<name>A0A0A9HHQ7_ARUDO</name>
<dbReference type="EMBL" id="GBRH01161221">
    <property type="protein sequence ID" value="JAE36675.1"/>
    <property type="molecule type" value="Transcribed_RNA"/>
</dbReference>
<accession>A0A0A9HHQ7</accession>
<reference evidence="1" key="1">
    <citation type="submission" date="2014-09" db="EMBL/GenBank/DDBJ databases">
        <authorList>
            <person name="Magalhaes I.L.F."/>
            <person name="Oliveira U."/>
            <person name="Santos F.R."/>
            <person name="Vidigal T.H.D.A."/>
            <person name="Brescovit A.D."/>
            <person name="Santos A.J."/>
        </authorList>
    </citation>
    <scope>NUCLEOTIDE SEQUENCE</scope>
    <source>
        <tissue evidence="1">Shoot tissue taken approximately 20 cm above the soil surface</tissue>
    </source>
</reference>
<evidence type="ECO:0000313" key="1">
    <source>
        <dbReference type="EMBL" id="JAE36675.1"/>
    </source>
</evidence>
<dbReference type="AlphaFoldDB" id="A0A0A9HHQ7"/>
<reference evidence="1" key="2">
    <citation type="journal article" date="2015" name="Data Brief">
        <title>Shoot transcriptome of the giant reed, Arundo donax.</title>
        <authorList>
            <person name="Barrero R.A."/>
            <person name="Guerrero F.D."/>
            <person name="Moolhuijzen P."/>
            <person name="Goolsby J.A."/>
            <person name="Tidwell J."/>
            <person name="Bellgard S.E."/>
            <person name="Bellgard M.I."/>
        </authorList>
    </citation>
    <scope>NUCLEOTIDE SEQUENCE</scope>
    <source>
        <tissue evidence="1">Shoot tissue taken approximately 20 cm above the soil surface</tissue>
    </source>
</reference>
<proteinExistence type="predicted"/>
<sequence>MTYHLCSKVDITLDINTISSTQPDRYMRVKIIKATAMIWKCVFNDKYANIISV</sequence>
<organism evidence="1">
    <name type="scientific">Arundo donax</name>
    <name type="common">Giant reed</name>
    <name type="synonym">Donax arundinaceus</name>
    <dbReference type="NCBI Taxonomy" id="35708"/>
    <lineage>
        <taxon>Eukaryota</taxon>
        <taxon>Viridiplantae</taxon>
        <taxon>Streptophyta</taxon>
        <taxon>Embryophyta</taxon>
        <taxon>Tracheophyta</taxon>
        <taxon>Spermatophyta</taxon>
        <taxon>Magnoliopsida</taxon>
        <taxon>Liliopsida</taxon>
        <taxon>Poales</taxon>
        <taxon>Poaceae</taxon>
        <taxon>PACMAD clade</taxon>
        <taxon>Arundinoideae</taxon>
        <taxon>Arundineae</taxon>
        <taxon>Arundo</taxon>
    </lineage>
</organism>